<organism evidence="1">
    <name type="scientific">uncultured Caudovirales phage</name>
    <dbReference type="NCBI Taxonomy" id="2100421"/>
    <lineage>
        <taxon>Viruses</taxon>
        <taxon>Duplodnaviria</taxon>
        <taxon>Heunggongvirae</taxon>
        <taxon>Uroviricota</taxon>
        <taxon>Caudoviricetes</taxon>
        <taxon>Peduoviridae</taxon>
        <taxon>Maltschvirus</taxon>
        <taxon>Maltschvirus maltsch</taxon>
    </lineage>
</organism>
<proteinExistence type="predicted"/>
<gene>
    <name evidence="1" type="ORF">UFOVP201_7</name>
</gene>
<accession>A0A6J7WQL3</accession>
<reference evidence="1" key="1">
    <citation type="submission" date="2020-05" db="EMBL/GenBank/DDBJ databases">
        <authorList>
            <person name="Chiriac C."/>
            <person name="Salcher M."/>
            <person name="Ghai R."/>
            <person name="Kavagutti S V."/>
        </authorList>
    </citation>
    <scope>NUCLEOTIDE SEQUENCE</scope>
</reference>
<dbReference type="EMBL" id="LR798249">
    <property type="protein sequence ID" value="CAB5217683.1"/>
    <property type="molecule type" value="Genomic_DNA"/>
</dbReference>
<protein>
    <submittedName>
        <fullName evidence="1">Uncharacterized protein</fullName>
    </submittedName>
</protein>
<evidence type="ECO:0000313" key="1">
    <source>
        <dbReference type="EMBL" id="CAB5217683.1"/>
    </source>
</evidence>
<sequence length="120" mass="13799">MVREVSLIEMLDAFERGRLFRIHPERVKFLLACPHAVDWKPGTKKADKQIPYDGGIAQLREAARMQISAKDVAKMMDWPIEKVVATALDHGITFVPKTLLKQLSTKDTFTFFWPDNQTQK</sequence>
<name>A0A6J7WQL3_9CAUD</name>